<dbReference type="GO" id="GO:0004725">
    <property type="term" value="F:protein tyrosine phosphatase activity"/>
    <property type="evidence" value="ECO:0007669"/>
    <property type="project" value="UniProtKB-EC"/>
</dbReference>
<dbReference type="PROSITE" id="PS00383">
    <property type="entry name" value="TYR_PHOSPHATASE_1"/>
    <property type="match status" value="1"/>
</dbReference>
<dbReference type="CDD" id="cd00170">
    <property type="entry name" value="SEC14"/>
    <property type="match status" value="1"/>
</dbReference>
<evidence type="ECO:0000259" key="13">
    <source>
        <dbReference type="PROSITE" id="PS50191"/>
    </source>
</evidence>
<dbReference type="PROSITE" id="PS50056">
    <property type="entry name" value="TYR_PHOSPHATASE_2"/>
    <property type="match status" value="1"/>
</dbReference>
<evidence type="ECO:0000256" key="3">
    <source>
        <dbReference type="ARBA" id="ARBA00022490"/>
    </source>
</evidence>
<evidence type="ECO:0000259" key="12">
    <source>
        <dbReference type="PROSITE" id="PS50056"/>
    </source>
</evidence>
<dbReference type="PROSITE" id="PS50191">
    <property type="entry name" value="CRAL_TRIO"/>
    <property type="match status" value="1"/>
</dbReference>
<dbReference type="PRINTS" id="PR00700">
    <property type="entry name" value="PRTYPHPHTASE"/>
</dbReference>
<keyword evidence="4" id="KW-0378">Hydrolase</keyword>
<dbReference type="InterPro" id="IPR011074">
    <property type="entry name" value="CRAL/TRIO_N_dom"/>
</dbReference>
<feature type="domain" description="Tyrosine-protein phosphatase" evidence="11">
    <location>
        <begin position="438"/>
        <end position="709"/>
    </location>
</feature>
<dbReference type="FunFam" id="3.40.525.10:FF:000005">
    <property type="entry name" value="Tyrosine-protein phosphatase non-receptor type 9"/>
    <property type="match status" value="1"/>
</dbReference>
<dbReference type="GO" id="GO:0048666">
    <property type="term" value="P:neuron development"/>
    <property type="evidence" value="ECO:0007669"/>
    <property type="project" value="UniProtKB-ARBA"/>
</dbReference>
<keyword evidence="6" id="KW-0007">Acetylation</keyword>
<dbReference type="EMBL" id="SEYY01021226">
    <property type="protein sequence ID" value="KAB7496589.1"/>
    <property type="molecule type" value="Genomic_DNA"/>
</dbReference>
<dbReference type="FunFam" id="3.90.190.10:FF:000026">
    <property type="entry name" value="tyrosine-protein phosphatase non-receptor type 9"/>
    <property type="match status" value="1"/>
</dbReference>
<evidence type="ECO:0000313" key="14">
    <source>
        <dbReference type="EMBL" id="KAB7496589.1"/>
    </source>
</evidence>
<dbReference type="InterPro" id="IPR001251">
    <property type="entry name" value="CRAL-TRIO_dom"/>
</dbReference>
<evidence type="ECO:0000256" key="1">
    <source>
        <dbReference type="ARBA" id="ARBA00004496"/>
    </source>
</evidence>
<dbReference type="AlphaFoldDB" id="A0A5N5SSE7"/>
<evidence type="ECO:0000259" key="11">
    <source>
        <dbReference type="PROSITE" id="PS50055"/>
    </source>
</evidence>
<evidence type="ECO:0000256" key="9">
    <source>
        <dbReference type="ARBA" id="ARBA00069781"/>
    </source>
</evidence>
<keyword evidence="5" id="KW-0904">Protein phosphatase</keyword>
<dbReference type="InterPro" id="IPR050348">
    <property type="entry name" value="Protein-Tyr_Phosphatase"/>
</dbReference>
<dbReference type="SUPFAM" id="SSF46938">
    <property type="entry name" value="CRAL/TRIO N-terminal domain"/>
    <property type="match status" value="1"/>
</dbReference>
<feature type="compositionally biased region" description="Basic and acidic residues" evidence="10">
    <location>
        <begin position="271"/>
        <end position="296"/>
    </location>
</feature>
<dbReference type="SUPFAM" id="SSF52799">
    <property type="entry name" value="(Phosphotyrosine protein) phosphatases II"/>
    <property type="match status" value="1"/>
</dbReference>
<dbReference type="InterPro" id="IPR000387">
    <property type="entry name" value="Tyr_Pase_dom"/>
</dbReference>
<dbReference type="Pfam" id="PF00102">
    <property type="entry name" value="Y_phosphatase"/>
    <property type="match status" value="1"/>
</dbReference>
<dbReference type="InterPro" id="IPR036273">
    <property type="entry name" value="CRAL/TRIO_N_dom_sf"/>
</dbReference>
<feature type="domain" description="CRAL-TRIO" evidence="13">
    <location>
        <begin position="86"/>
        <end position="245"/>
    </location>
</feature>
<dbReference type="Gene3D" id="3.90.190.10">
    <property type="entry name" value="Protein tyrosine phosphatase superfamily"/>
    <property type="match status" value="1"/>
</dbReference>
<dbReference type="GO" id="GO:0005737">
    <property type="term" value="C:cytoplasm"/>
    <property type="evidence" value="ECO:0007669"/>
    <property type="project" value="UniProtKB-SubCell"/>
</dbReference>
<dbReference type="SUPFAM" id="SSF52087">
    <property type="entry name" value="CRAL/TRIO domain"/>
    <property type="match status" value="1"/>
</dbReference>
<keyword evidence="15" id="KW-1185">Reference proteome</keyword>
<comment type="similarity">
    <text evidence="8">Belongs to the protein-tyrosine phosphatase family. Non-receptor class 3 subfamily.</text>
</comment>
<comment type="caution">
    <text evidence="14">The sequence shown here is derived from an EMBL/GenBank/DDBJ whole genome shotgun (WGS) entry which is preliminary data.</text>
</comment>
<comment type="function">
    <text evidence="7">Protein-tyrosine phosphatase that could participate in the transfer of hydrophobic ligands or in functions of the Golgi apparatus.</text>
</comment>
<dbReference type="PROSITE" id="PS50055">
    <property type="entry name" value="TYR_PHOSPHATASE_PTP"/>
    <property type="match status" value="1"/>
</dbReference>
<comment type="subcellular location">
    <subcellularLocation>
        <location evidence="1">Cytoplasm</location>
    </subcellularLocation>
</comment>
<dbReference type="InterPro" id="IPR029021">
    <property type="entry name" value="Prot-tyrosine_phosphatase-like"/>
</dbReference>
<evidence type="ECO:0000256" key="6">
    <source>
        <dbReference type="ARBA" id="ARBA00022990"/>
    </source>
</evidence>
<dbReference type="PANTHER" id="PTHR19134:SF534">
    <property type="entry name" value="LD27988P"/>
    <property type="match status" value="1"/>
</dbReference>
<keyword evidence="14" id="KW-0675">Receptor</keyword>
<evidence type="ECO:0000256" key="10">
    <source>
        <dbReference type="SAM" id="MobiDB-lite"/>
    </source>
</evidence>
<evidence type="ECO:0000256" key="2">
    <source>
        <dbReference type="ARBA" id="ARBA00013064"/>
    </source>
</evidence>
<gene>
    <name evidence="14" type="primary">Ptpn9</name>
    <name evidence="14" type="ORF">Anas_07287</name>
</gene>
<name>A0A5N5SSE7_9CRUS</name>
<accession>A0A5N5SSE7</accession>
<dbReference type="SMART" id="SM01100">
    <property type="entry name" value="CRAL_TRIO_N"/>
    <property type="match status" value="1"/>
</dbReference>
<evidence type="ECO:0000256" key="5">
    <source>
        <dbReference type="ARBA" id="ARBA00022912"/>
    </source>
</evidence>
<proteinExistence type="inferred from homology"/>
<dbReference type="Pfam" id="PF00650">
    <property type="entry name" value="CRAL_TRIO"/>
    <property type="match status" value="1"/>
</dbReference>
<dbReference type="OrthoDB" id="10051650at2759"/>
<dbReference type="SMART" id="SM00404">
    <property type="entry name" value="PTPc_motif"/>
    <property type="match status" value="1"/>
</dbReference>
<feature type="region of interest" description="Disordered" evidence="10">
    <location>
        <begin position="271"/>
        <end position="297"/>
    </location>
</feature>
<dbReference type="SMART" id="SM00194">
    <property type="entry name" value="PTPc"/>
    <property type="match status" value="1"/>
</dbReference>
<protein>
    <recommendedName>
        <fullName evidence="9">Tyrosine-protein phosphatase non-receptor type 9</fullName>
        <ecNumber evidence="2">3.1.3.48</ecNumber>
    </recommendedName>
</protein>
<dbReference type="InterPro" id="IPR000242">
    <property type="entry name" value="PTP_cat"/>
</dbReference>
<feature type="domain" description="Tyrosine specific protein phosphatases" evidence="12">
    <location>
        <begin position="616"/>
        <end position="700"/>
    </location>
</feature>
<organism evidence="14 15">
    <name type="scientific">Armadillidium nasatum</name>
    <dbReference type="NCBI Taxonomy" id="96803"/>
    <lineage>
        <taxon>Eukaryota</taxon>
        <taxon>Metazoa</taxon>
        <taxon>Ecdysozoa</taxon>
        <taxon>Arthropoda</taxon>
        <taxon>Crustacea</taxon>
        <taxon>Multicrustacea</taxon>
        <taxon>Malacostraca</taxon>
        <taxon>Eumalacostraca</taxon>
        <taxon>Peracarida</taxon>
        <taxon>Isopoda</taxon>
        <taxon>Oniscidea</taxon>
        <taxon>Crinocheta</taxon>
        <taxon>Armadillidiidae</taxon>
        <taxon>Armadillidium</taxon>
    </lineage>
</organism>
<dbReference type="InterPro" id="IPR036865">
    <property type="entry name" value="CRAL-TRIO_dom_sf"/>
</dbReference>
<sequence>MLEINYFEGIQEKVFSVFKVTVVATKRFIERVNVIRQERQLGPLPWNTAVKFLMARKFDVERAISLYEQHEDTRQREGLIKLNPAADPLRTELATGKFTILPCRDSTGAAIAVFTARYHNPQSTSHQTTLQGIVYQLDTALESTETQRCGLVFIYDMTGSNYNNFDYALSQKILTLLKGGYPARLKKVLIVTAPLWFRAPFKVLRLFVREKLRERVYTVTSPELVNHIPAQCLPCKLGGSLEVKHEAWLLRCFESMSNRCDIYNEDSVKNLDRPSESGVEETERNLNEKDSTDDFKSSCVDSSEALFEGYISELSEDDESIGKALSYEDLGDDLEESPSDAEADCPLEQRGVPIELSTAEEEKIEGSENQSQLRNIINEVQQEAARVNGHSKDNSLNGDDSLLSSEISDSDTLHSDNEQGYTLKEFVKYLKETGRAGLHYEYSQIKGKPPFGTFHHSRQRWNQLKNRYIDVLCYDHSRVELAAEDDEGHTTYINGNFVDGYKQKNAFISTQGPLPCTFGDFWRMVWEQQVCVIVMTTKTLERGRTKCGQYWPAEQGSSVTHTHFSITNTSVSSETNYIITQLSILDSRTGEERVVEHLQFTSWPDYGVPDSALAMLGFLAKVRESQSKLTASLGKKWDGHPLGPPILVHCSAGIGRTGTFCTLDICIRRLEDVGLIDVRGTVERIRNQRAFSIQMPEQYVFCHLALLEYAISSGKLQEVDLTGFENQSSDSD</sequence>
<dbReference type="Gene3D" id="3.40.525.10">
    <property type="entry name" value="CRAL-TRIO lipid binding domain"/>
    <property type="match status" value="1"/>
</dbReference>
<dbReference type="InterPro" id="IPR016130">
    <property type="entry name" value="Tyr_Pase_AS"/>
</dbReference>
<dbReference type="InterPro" id="IPR003595">
    <property type="entry name" value="Tyr_Pase_cat"/>
</dbReference>
<dbReference type="EC" id="3.1.3.48" evidence="2"/>
<evidence type="ECO:0000256" key="7">
    <source>
        <dbReference type="ARBA" id="ARBA00055430"/>
    </source>
</evidence>
<dbReference type="SMART" id="SM00516">
    <property type="entry name" value="SEC14"/>
    <property type="match status" value="1"/>
</dbReference>
<evidence type="ECO:0000256" key="4">
    <source>
        <dbReference type="ARBA" id="ARBA00022801"/>
    </source>
</evidence>
<evidence type="ECO:0000313" key="15">
    <source>
        <dbReference type="Proteomes" id="UP000326759"/>
    </source>
</evidence>
<evidence type="ECO:0000256" key="8">
    <source>
        <dbReference type="ARBA" id="ARBA00060781"/>
    </source>
</evidence>
<dbReference type="Proteomes" id="UP000326759">
    <property type="component" value="Unassembled WGS sequence"/>
</dbReference>
<reference evidence="14 15" key="1">
    <citation type="journal article" date="2019" name="PLoS Biol.">
        <title>Sex chromosomes control vertical transmission of feminizing Wolbachia symbionts in an isopod.</title>
        <authorList>
            <person name="Becking T."/>
            <person name="Chebbi M.A."/>
            <person name="Giraud I."/>
            <person name="Moumen B."/>
            <person name="Laverre T."/>
            <person name="Caubet Y."/>
            <person name="Peccoud J."/>
            <person name="Gilbert C."/>
            <person name="Cordaux R."/>
        </authorList>
    </citation>
    <scope>NUCLEOTIDE SEQUENCE [LARGE SCALE GENOMIC DNA]</scope>
    <source>
        <strain evidence="14">ANa2</strain>
        <tissue evidence="14">Whole body excluding digestive tract and cuticle</tissue>
    </source>
</reference>
<keyword evidence="3" id="KW-0963">Cytoplasm</keyword>
<dbReference type="PANTHER" id="PTHR19134">
    <property type="entry name" value="RECEPTOR-TYPE TYROSINE-PROTEIN PHOSPHATASE"/>
    <property type="match status" value="1"/>
</dbReference>